<feature type="domain" description="C2H2-type" evidence="10">
    <location>
        <begin position="621"/>
        <end position="648"/>
    </location>
</feature>
<proteinExistence type="predicted"/>
<evidence type="ECO:0000256" key="8">
    <source>
        <dbReference type="PROSITE-ProRule" id="PRU00042"/>
    </source>
</evidence>
<feature type="domain" description="C2H2-type" evidence="10">
    <location>
        <begin position="527"/>
        <end position="557"/>
    </location>
</feature>
<dbReference type="PROSITE" id="PS00028">
    <property type="entry name" value="ZINC_FINGER_C2H2_1"/>
    <property type="match status" value="5"/>
</dbReference>
<protein>
    <submittedName>
        <fullName evidence="11">Zinc finger protein 26</fullName>
    </submittedName>
</protein>
<dbReference type="PANTHER" id="PTHR46179:SF13">
    <property type="entry name" value="C2H2-TYPE DOMAIN-CONTAINING PROTEIN"/>
    <property type="match status" value="1"/>
</dbReference>
<keyword evidence="5" id="KW-0805">Transcription regulation</keyword>
<organism evidence="11 12">
    <name type="scientific">Folsomia candida</name>
    <name type="common">Springtail</name>
    <dbReference type="NCBI Taxonomy" id="158441"/>
    <lineage>
        <taxon>Eukaryota</taxon>
        <taxon>Metazoa</taxon>
        <taxon>Ecdysozoa</taxon>
        <taxon>Arthropoda</taxon>
        <taxon>Hexapoda</taxon>
        <taxon>Collembola</taxon>
        <taxon>Entomobryomorpha</taxon>
        <taxon>Isotomoidea</taxon>
        <taxon>Isotomidae</taxon>
        <taxon>Proisotominae</taxon>
        <taxon>Folsomia</taxon>
    </lineage>
</organism>
<dbReference type="GO" id="GO:0006357">
    <property type="term" value="P:regulation of transcription by RNA polymerase II"/>
    <property type="evidence" value="ECO:0007669"/>
    <property type="project" value="TreeGrafter"/>
</dbReference>
<dbReference type="GO" id="GO:0008270">
    <property type="term" value="F:zinc ion binding"/>
    <property type="evidence" value="ECO:0007669"/>
    <property type="project" value="UniProtKB-KW"/>
</dbReference>
<feature type="region of interest" description="Disordered" evidence="9">
    <location>
        <begin position="184"/>
        <end position="236"/>
    </location>
</feature>
<evidence type="ECO:0000256" key="4">
    <source>
        <dbReference type="ARBA" id="ARBA00022833"/>
    </source>
</evidence>
<evidence type="ECO:0000256" key="3">
    <source>
        <dbReference type="ARBA" id="ARBA00022771"/>
    </source>
</evidence>
<keyword evidence="7" id="KW-0539">Nucleus</keyword>
<evidence type="ECO:0000256" key="1">
    <source>
        <dbReference type="ARBA" id="ARBA00004123"/>
    </source>
</evidence>
<dbReference type="InterPro" id="IPR036236">
    <property type="entry name" value="Znf_C2H2_sf"/>
</dbReference>
<feature type="compositionally biased region" description="Acidic residues" evidence="9">
    <location>
        <begin position="317"/>
        <end position="337"/>
    </location>
</feature>
<dbReference type="Pfam" id="PF00096">
    <property type="entry name" value="zf-C2H2"/>
    <property type="match status" value="4"/>
</dbReference>
<dbReference type="InterPro" id="IPR013087">
    <property type="entry name" value="Znf_C2H2_type"/>
</dbReference>
<feature type="region of interest" description="Disordered" evidence="9">
    <location>
        <begin position="278"/>
        <end position="355"/>
    </location>
</feature>
<dbReference type="Gene3D" id="3.30.160.60">
    <property type="entry name" value="Classic Zinc Finger"/>
    <property type="match status" value="5"/>
</dbReference>
<dbReference type="SMART" id="SM00355">
    <property type="entry name" value="ZnF_C2H2"/>
    <property type="match status" value="8"/>
</dbReference>
<reference evidence="11 12" key="1">
    <citation type="submission" date="2015-12" db="EMBL/GenBank/DDBJ databases">
        <title>The genome of Folsomia candida.</title>
        <authorList>
            <person name="Faddeeva A."/>
            <person name="Derks M.F."/>
            <person name="Anvar Y."/>
            <person name="Smit S."/>
            <person name="Van Straalen N."/>
            <person name="Roelofs D."/>
        </authorList>
    </citation>
    <scope>NUCLEOTIDE SEQUENCE [LARGE SCALE GENOMIC DNA]</scope>
    <source>
        <strain evidence="11 12">VU population</strain>
        <tissue evidence="11">Whole body</tissue>
    </source>
</reference>
<evidence type="ECO:0000256" key="7">
    <source>
        <dbReference type="ARBA" id="ARBA00023242"/>
    </source>
</evidence>
<evidence type="ECO:0000256" key="5">
    <source>
        <dbReference type="ARBA" id="ARBA00023015"/>
    </source>
</evidence>
<dbReference type="SUPFAM" id="SSF57667">
    <property type="entry name" value="beta-beta-alpha zinc fingers"/>
    <property type="match status" value="2"/>
</dbReference>
<evidence type="ECO:0000259" key="10">
    <source>
        <dbReference type="PROSITE" id="PS50157"/>
    </source>
</evidence>
<sequence length="694" mass="78441">MDSCLLCCAAILDTSSTLSTTPPLVDRSARVIFLLRKLLNLAPTVCEDLVRKHGHPADWISLCPTCDDIVTQGTCLFDQIKKLELEFDAVKEEVKKLVTVKQEIREDDGDHDMGDSATRTIRRHLACCGIVGGESDLRNGIDIGGEIYPDICSMKIEEEEIDPGNEDALSTTLQNVEIPVTFASTESQPTSKRRNKGLKGKLGRPPLKTGNVTRSKRNLGKKSKRKQRFNFTREKKFGKDGMDLDVEIHPPNFKFDLEDNEEGLVNHLENEIFEKIISTPDTQQFQPPKRGRGRPRKQICAEQEVVKVIPLSHVENSDSDDEESDPDEDDHDPDYSGEESLKSGSSPNYCHSEPASPPPDVLLSWLEIISAFPPPPTVQDETLAPYQRRKIEFERLAKIATKHRITSFPCPHCAKEIATIPSWSSHVDWCSGKTVGYKCDTCEKVVRARHTLETHVLSRHIPREALTCRGCGKFYPRCEGFEDHVKENADCAKHAIFCPHKPCGGVFTSEQVCEIHAECRHSVINPYKCGVPGCGRSFGVKHKLKSHMEMYHSGRNSFVCDQCGKEFREQDNLRSHVKRVHLSRAEGAPRFPCDVCGKEMISKSKLNRHKQIHINPDDAPHLCTLCGKRYRLKEYLNIHMRSHDPDRREKYSHYMPKKKKRGDKEVKMGVAGARIGRPKKTEGKIIEIRESDGE</sequence>
<dbReference type="PANTHER" id="PTHR46179">
    <property type="entry name" value="ZINC FINGER PROTEIN"/>
    <property type="match status" value="1"/>
</dbReference>
<name>A0A226DRR6_FOLCA</name>
<feature type="region of interest" description="Disordered" evidence="9">
    <location>
        <begin position="645"/>
        <end position="678"/>
    </location>
</feature>
<feature type="compositionally biased region" description="Basic residues" evidence="9">
    <location>
        <begin position="214"/>
        <end position="228"/>
    </location>
</feature>
<dbReference type="FunFam" id="3.30.160.60:FF:000065">
    <property type="entry name" value="B-cell CLL/lymphoma 6, member B"/>
    <property type="match status" value="1"/>
</dbReference>
<dbReference type="GO" id="GO:0005634">
    <property type="term" value="C:nucleus"/>
    <property type="evidence" value="ECO:0007669"/>
    <property type="project" value="UniProtKB-SubCell"/>
</dbReference>
<keyword evidence="2" id="KW-0479">Metal-binding</keyword>
<dbReference type="Proteomes" id="UP000198287">
    <property type="component" value="Unassembled WGS sequence"/>
</dbReference>
<dbReference type="InterPro" id="IPR051061">
    <property type="entry name" value="Zinc_finger_trans_reg"/>
</dbReference>
<accession>A0A226DRR6</accession>
<keyword evidence="6" id="KW-0804">Transcription</keyword>
<feature type="compositionally biased region" description="Basic residues" evidence="9">
    <location>
        <begin position="191"/>
        <end position="202"/>
    </location>
</feature>
<feature type="domain" description="C2H2-type" evidence="10">
    <location>
        <begin position="558"/>
        <end position="586"/>
    </location>
</feature>
<evidence type="ECO:0000313" key="12">
    <source>
        <dbReference type="Proteomes" id="UP000198287"/>
    </source>
</evidence>
<comment type="caution">
    <text evidence="11">The sequence shown here is derived from an EMBL/GenBank/DDBJ whole genome shotgun (WGS) entry which is preliminary data.</text>
</comment>
<dbReference type="OrthoDB" id="3561125at2759"/>
<keyword evidence="4" id="KW-0862">Zinc</keyword>
<evidence type="ECO:0000256" key="9">
    <source>
        <dbReference type="SAM" id="MobiDB-lite"/>
    </source>
</evidence>
<evidence type="ECO:0000256" key="2">
    <source>
        <dbReference type="ARBA" id="ARBA00022723"/>
    </source>
</evidence>
<keyword evidence="12" id="KW-1185">Reference proteome</keyword>
<evidence type="ECO:0000313" key="11">
    <source>
        <dbReference type="EMBL" id="OXA47903.1"/>
    </source>
</evidence>
<dbReference type="AlphaFoldDB" id="A0A226DRR6"/>
<keyword evidence="3 8" id="KW-0863">Zinc-finger</keyword>
<feature type="domain" description="C2H2-type" evidence="10">
    <location>
        <begin position="591"/>
        <end position="618"/>
    </location>
</feature>
<dbReference type="EMBL" id="LNIX01000012">
    <property type="protein sequence ID" value="OXA47903.1"/>
    <property type="molecule type" value="Genomic_DNA"/>
</dbReference>
<evidence type="ECO:0000256" key="6">
    <source>
        <dbReference type="ARBA" id="ARBA00023163"/>
    </source>
</evidence>
<comment type="subcellular location">
    <subcellularLocation>
        <location evidence="1">Nucleus</location>
    </subcellularLocation>
</comment>
<feature type="domain" description="C2H2-type" evidence="10">
    <location>
        <begin position="437"/>
        <end position="465"/>
    </location>
</feature>
<gene>
    <name evidence="11" type="ORF">Fcan01_17487</name>
</gene>
<dbReference type="PROSITE" id="PS50157">
    <property type="entry name" value="ZINC_FINGER_C2H2_2"/>
    <property type="match status" value="5"/>
</dbReference>